<reference evidence="2 3" key="1">
    <citation type="submission" date="2019-05" db="EMBL/GenBank/DDBJ databases">
        <title>Algicella ahnfeltiae gen. nov., sp. nov., a novel marine bacterium of the family Flavobacteriaceae isolated from a red alga.</title>
        <authorList>
            <person name="Nedashkovskaya O.I."/>
            <person name="Kukhlevskiy A.D."/>
            <person name="Kim S.-G."/>
            <person name="Zhukova N.V."/>
            <person name="Mikhailov V.V."/>
        </authorList>
    </citation>
    <scope>NUCLEOTIDE SEQUENCE [LARGE SCALE GENOMIC DNA]</scope>
    <source>
        <strain evidence="2 3">10Alg115</strain>
    </source>
</reference>
<evidence type="ECO:0000313" key="3">
    <source>
        <dbReference type="Proteomes" id="UP000306229"/>
    </source>
</evidence>
<name>A0A5B7TTR8_9FLAO</name>
<dbReference type="PROSITE" id="PS51257">
    <property type="entry name" value="PROKAR_LIPOPROTEIN"/>
    <property type="match status" value="1"/>
</dbReference>
<dbReference type="RefSeq" id="WP_138949583.1">
    <property type="nucleotide sequence ID" value="NZ_CP040749.1"/>
</dbReference>
<dbReference type="InterPro" id="IPR021796">
    <property type="entry name" value="Tll0287-like_dom"/>
</dbReference>
<dbReference type="KEGG" id="fbe:FF125_09685"/>
<dbReference type="Proteomes" id="UP000306229">
    <property type="component" value="Chromosome"/>
</dbReference>
<dbReference type="AlphaFoldDB" id="A0A5B7TTR8"/>
<feature type="domain" description="Tll0287-like" evidence="1">
    <location>
        <begin position="43"/>
        <end position="196"/>
    </location>
</feature>
<proteinExistence type="predicted"/>
<keyword evidence="3" id="KW-1185">Reference proteome</keyword>
<dbReference type="Pfam" id="PF11845">
    <property type="entry name" value="Tll0287-like"/>
    <property type="match status" value="1"/>
</dbReference>
<organism evidence="2 3">
    <name type="scientific">Aureibaculum algae</name>
    <dbReference type="NCBI Taxonomy" id="2584122"/>
    <lineage>
        <taxon>Bacteria</taxon>
        <taxon>Pseudomonadati</taxon>
        <taxon>Bacteroidota</taxon>
        <taxon>Flavobacteriia</taxon>
        <taxon>Flavobacteriales</taxon>
        <taxon>Flavobacteriaceae</taxon>
        <taxon>Aureibaculum</taxon>
    </lineage>
</organism>
<dbReference type="OrthoDB" id="1494333at2"/>
<sequence>MKKYTILMAFFLLIGVTSCKSDTKKDTAKAAQETQQVQDSIYKTTGLKYAMSTKATLGKNLMGAIQKKGTEHALEFCNTKAIPLTDSMAVAQKAIIKRVSDKPRNPNNQANTEELGYIKSFKDQLAAGQQPEGIVKKKNGKVHFYYPIATNQMCLQCHGTPNEQIKPQVMTMIDKLYPEDKAKGYAINEVRGIWNVVFEEGE</sequence>
<dbReference type="SUPFAM" id="SSF48695">
    <property type="entry name" value="Multiheme cytochromes"/>
    <property type="match status" value="1"/>
</dbReference>
<dbReference type="EMBL" id="CP040749">
    <property type="protein sequence ID" value="QCX38691.1"/>
    <property type="molecule type" value="Genomic_DNA"/>
</dbReference>
<dbReference type="InterPro" id="IPR036280">
    <property type="entry name" value="Multihaem_cyt_sf"/>
</dbReference>
<accession>A0A5B7TTR8</accession>
<evidence type="ECO:0000259" key="1">
    <source>
        <dbReference type="Pfam" id="PF11845"/>
    </source>
</evidence>
<protein>
    <submittedName>
        <fullName evidence="2">DUF3365 domain-containing protein</fullName>
    </submittedName>
</protein>
<gene>
    <name evidence="2" type="ORF">FF125_09685</name>
</gene>
<evidence type="ECO:0000313" key="2">
    <source>
        <dbReference type="EMBL" id="QCX38691.1"/>
    </source>
</evidence>